<feature type="compositionally biased region" description="Basic and acidic residues" evidence="1">
    <location>
        <begin position="46"/>
        <end position="56"/>
    </location>
</feature>
<proteinExistence type="predicted"/>
<name>X1GSZ0_9ZZZZ</name>
<organism evidence="3">
    <name type="scientific">marine sediment metagenome</name>
    <dbReference type="NCBI Taxonomy" id="412755"/>
    <lineage>
        <taxon>unclassified sequences</taxon>
        <taxon>metagenomes</taxon>
        <taxon>ecological metagenomes</taxon>
    </lineage>
</organism>
<dbReference type="Pfam" id="PF13451">
    <property type="entry name" value="zf_Tbcl"/>
    <property type="match status" value="1"/>
</dbReference>
<evidence type="ECO:0000259" key="2">
    <source>
        <dbReference type="Pfam" id="PF13451"/>
    </source>
</evidence>
<reference evidence="3" key="1">
    <citation type="journal article" date="2014" name="Front. Microbiol.">
        <title>High frequency of phylogenetically diverse reductive dehalogenase-homologous genes in deep subseafloor sedimentary metagenomes.</title>
        <authorList>
            <person name="Kawai M."/>
            <person name="Futagami T."/>
            <person name="Toyoda A."/>
            <person name="Takaki Y."/>
            <person name="Nishi S."/>
            <person name="Hori S."/>
            <person name="Arai W."/>
            <person name="Tsubouchi T."/>
            <person name="Morono Y."/>
            <person name="Uchiyama I."/>
            <person name="Ito T."/>
            <person name="Fujiyama A."/>
            <person name="Inagaki F."/>
            <person name="Takami H."/>
        </authorList>
    </citation>
    <scope>NUCLEOTIDE SEQUENCE</scope>
    <source>
        <strain evidence="3">Expedition CK06-06</strain>
    </source>
</reference>
<feature type="domain" description="Probable zinc-binding" evidence="2">
    <location>
        <begin position="4"/>
        <end position="50"/>
    </location>
</feature>
<evidence type="ECO:0000256" key="1">
    <source>
        <dbReference type="SAM" id="MobiDB-lite"/>
    </source>
</evidence>
<evidence type="ECO:0000313" key="3">
    <source>
        <dbReference type="EMBL" id="GAH44739.1"/>
    </source>
</evidence>
<feature type="non-terminal residue" evidence="3">
    <location>
        <position position="67"/>
    </location>
</feature>
<dbReference type="AlphaFoldDB" id="X1GSZ0"/>
<sequence length="67" mass="7643">MNFKDKSIRCSGCGATFTFTVGEQEFFQSKGYTNEPKRCPSCRQARKSERSGDDSYNRGARRQMFSA</sequence>
<dbReference type="EMBL" id="BARU01010068">
    <property type="protein sequence ID" value="GAH44739.1"/>
    <property type="molecule type" value="Genomic_DNA"/>
</dbReference>
<accession>X1GSZ0</accession>
<protein>
    <recommendedName>
        <fullName evidence="2">Probable zinc-binding domain-containing protein</fullName>
    </recommendedName>
</protein>
<comment type="caution">
    <text evidence="3">The sequence shown here is derived from an EMBL/GenBank/DDBJ whole genome shotgun (WGS) entry which is preliminary data.</text>
</comment>
<dbReference type="InterPro" id="IPR025306">
    <property type="entry name" value="Zn-bnd_dom_prob"/>
</dbReference>
<feature type="region of interest" description="Disordered" evidence="1">
    <location>
        <begin position="34"/>
        <end position="67"/>
    </location>
</feature>
<gene>
    <name evidence="3" type="ORF">S03H2_19298</name>
</gene>